<dbReference type="AlphaFoldDB" id="A0A6A4C1B4"/>
<dbReference type="EMBL" id="QXGE01002415">
    <property type="protein sequence ID" value="KAE9282095.1"/>
    <property type="molecule type" value="Genomic_DNA"/>
</dbReference>
<protein>
    <submittedName>
        <fullName evidence="1">Uncharacterized protein</fullName>
    </submittedName>
</protein>
<evidence type="ECO:0000313" key="1">
    <source>
        <dbReference type="EMBL" id="KAE9282095.1"/>
    </source>
</evidence>
<accession>A0A6A4C1B4</accession>
<organism evidence="1 2">
    <name type="scientific">Phytophthora fragariae</name>
    <dbReference type="NCBI Taxonomy" id="53985"/>
    <lineage>
        <taxon>Eukaryota</taxon>
        <taxon>Sar</taxon>
        <taxon>Stramenopiles</taxon>
        <taxon>Oomycota</taxon>
        <taxon>Peronosporomycetes</taxon>
        <taxon>Peronosporales</taxon>
        <taxon>Peronosporaceae</taxon>
        <taxon>Phytophthora</taxon>
    </lineage>
</organism>
<comment type="caution">
    <text evidence="1">The sequence shown here is derived from an EMBL/GenBank/DDBJ whole genome shotgun (WGS) entry which is preliminary data.</text>
</comment>
<sequence>MHNNTGFQDRLKTLLRNLKQVDGCEVLKIQDDIDITRGIIVQTQAQKLILDQWGENLVMDFTLGTSNLRFQLALSRQGQLDGVFLCLIVLS</sequence>
<proteinExistence type="predicted"/>
<dbReference type="Proteomes" id="UP000437068">
    <property type="component" value="Unassembled WGS sequence"/>
</dbReference>
<name>A0A6A4C1B4_9STRA</name>
<evidence type="ECO:0000313" key="2">
    <source>
        <dbReference type="Proteomes" id="UP000437068"/>
    </source>
</evidence>
<reference evidence="1 2" key="1">
    <citation type="submission" date="2018-08" db="EMBL/GenBank/DDBJ databases">
        <title>Genomic investigation of the strawberry pathogen Phytophthora fragariae indicates pathogenicity is determined by transcriptional variation in three key races.</title>
        <authorList>
            <person name="Adams T.M."/>
            <person name="Armitage A.D."/>
            <person name="Sobczyk M.K."/>
            <person name="Bates H.J."/>
            <person name="Dunwell J.M."/>
            <person name="Nellist C.F."/>
            <person name="Harrison R.J."/>
        </authorList>
    </citation>
    <scope>NUCLEOTIDE SEQUENCE [LARGE SCALE GENOMIC DNA]</scope>
    <source>
        <strain evidence="1 2">A4</strain>
    </source>
</reference>
<gene>
    <name evidence="1" type="ORF">PF001_g23482</name>
</gene>